<dbReference type="EMBL" id="BAVB01000200">
    <property type="protein sequence ID" value="GAE49345.1"/>
    <property type="molecule type" value="Genomic_DNA"/>
</dbReference>
<protein>
    <submittedName>
        <fullName evidence="1">Uncharacterized protein</fullName>
    </submittedName>
</protein>
<organism evidence="1 2">
    <name type="scientific">Xanthomonas arboricola pv. pruni str. MAFF 311562</name>
    <dbReference type="NCBI Taxonomy" id="1414836"/>
    <lineage>
        <taxon>Bacteria</taxon>
        <taxon>Pseudomonadati</taxon>
        <taxon>Pseudomonadota</taxon>
        <taxon>Gammaproteobacteria</taxon>
        <taxon>Lysobacterales</taxon>
        <taxon>Lysobacteraceae</taxon>
        <taxon>Xanthomonas</taxon>
    </lineage>
</organism>
<evidence type="ECO:0000313" key="2">
    <source>
        <dbReference type="Proteomes" id="UP000019143"/>
    </source>
</evidence>
<comment type="caution">
    <text evidence="1">The sequence shown here is derived from an EMBL/GenBank/DDBJ whole genome shotgun (WGS) entry which is preliminary data.</text>
</comment>
<feature type="non-terminal residue" evidence="1">
    <location>
        <position position="1"/>
    </location>
</feature>
<name>W4RYA4_9XANT</name>
<sequence length="61" mass="6746">FGGWAVACLSARQCRCGEGRHDRTDAVEHAAHVGARPETMLFSARTVDKCDKTWRVRTGTL</sequence>
<reference evidence="1 2" key="1">
    <citation type="submission" date="2014-01" db="EMBL/GenBank/DDBJ databases">
        <title>Genome sequence and analysis of Xanthomonas arboricola pv. pruni.</title>
        <authorList>
            <person name="Fujikawa T."/>
            <person name="Nakazono-Nagaoka E."/>
        </authorList>
    </citation>
    <scope>NUCLEOTIDE SEQUENCE [LARGE SCALE GENOMIC DNA]</scope>
    <source>
        <strain evidence="2">MAFF 311562</strain>
    </source>
</reference>
<gene>
    <name evidence="1" type="ORF">XPU_0877</name>
</gene>
<dbReference type="Proteomes" id="UP000019143">
    <property type="component" value="Unassembled WGS sequence"/>
</dbReference>
<proteinExistence type="predicted"/>
<accession>W4RYA4</accession>
<evidence type="ECO:0000313" key="1">
    <source>
        <dbReference type="EMBL" id="GAE49345.1"/>
    </source>
</evidence>
<dbReference type="AlphaFoldDB" id="W4RYA4"/>